<dbReference type="VEuPathDB" id="FungiDB:SDRG_08555"/>
<dbReference type="PANTHER" id="PTHR46880">
    <property type="entry name" value="RAS-ASSOCIATING DOMAIN-CONTAINING PROTEIN"/>
    <property type="match status" value="1"/>
</dbReference>
<dbReference type="Proteomes" id="UP000030762">
    <property type="component" value="Unassembled WGS sequence"/>
</dbReference>
<dbReference type="RefSeq" id="XP_008612669.1">
    <property type="nucleotide sequence ID" value="XM_008614447.1"/>
</dbReference>
<organism evidence="1 2">
    <name type="scientific">Saprolegnia diclina (strain VS20)</name>
    <dbReference type="NCBI Taxonomy" id="1156394"/>
    <lineage>
        <taxon>Eukaryota</taxon>
        <taxon>Sar</taxon>
        <taxon>Stramenopiles</taxon>
        <taxon>Oomycota</taxon>
        <taxon>Saprolegniomycetes</taxon>
        <taxon>Saprolegniales</taxon>
        <taxon>Saprolegniaceae</taxon>
        <taxon>Saprolegnia</taxon>
    </lineage>
</organism>
<dbReference type="EMBL" id="JH767157">
    <property type="protein sequence ID" value="EQC33874.1"/>
    <property type="molecule type" value="Genomic_DNA"/>
</dbReference>
<dbReference type="InParanoid" id="T0Q7M0"/>
<evidence type="ECO:0000313" key="1">
    <source>
        <dbReference type="EMBL" id="EQC33874.1"/>
    </source>
</evidence>
<name>T0Q7M0_SAPDV</name>
<sequence>MAPAKAAPFRMKWLDDVSWLVYDKSKDAAFCTTLPTTALPSRCVWRILKASRTYVASSKPLGIAFPLCLFIEHMRCARDLVAYGVDEVEFLRVIDAGDSNVALEYGALKQYVMCTAPQSSAMDFLTFVLTDSHVARMYPSILQLVTIAATLAPGSVDCERAFSLQNLVKTDKRTSLSASHLQDLMVCARDGPEASKLDVPTMMGEWIAAKEESNAKRRQL</sequence>
<protein>
    <recommendedName>
        <fullName evidence="3">HAT C-terminal dimerisation domain-containing protein</fullName>
    </recommendedName>
</protein>
<proteinExistence type="predicted"/>
<dbReference type="GeneID" id="19949282"/>
<accession>T0Q7M0</accession>
<dbReference type="PANTHER" id="PTHR46880:SF5">
    <property type="entry name" value="DUF4371 DOMAIN-CONTAINING PROTEIN"/>
    <property type="match status" value="1"/>
</dbReference>
<evidence type="ECO:0008006" key="3">
    <source>
        <dbReference type="Google" id="ProtNLM"/>
    </source>
</evidence>
<dbReference type="OMA" id="SVDCERA"/>
<dbReference type="AlphaFoldDB" id="T0Q7M0"/>
<reference evidence="1 2" key="1">
    <citation type="submission" date="2012-04" db="EMBL/GenBank/DDBJ databases">
        <title>The Genome Sequence of Saprolegnia declina VS20.</title>
        <authorList>
            <consortium name="The Broad Institute Genome Sequencing Platform"/>
            <person name="Russ C."/>
            <person name="Nusbaum C."/>
            <person name="Tyler B."/>
            <person name="van West P."/>
            <person name="Dieguez-Uribeondo J."/>
            <person name="de Bruijn I."/>
            <person name="Tripathy S."/>
            <person name="Jiang R."/>
            <person name="Young S.K."/>
            <person name="Zeng Q."/>
            <person name="Gargeya S."/>
            <person name="Fitzgerald M."/>
            <person name="Haas B."/>
            <person name="Abouelleil A."/>
            <person name="Alvarado L."/>
            <person name="Arachchi H.M."/>
            <person name="Berlin A."/>
            <person name="Chapman S.B."/>
            <person name="Goldberg J."/>
            <person name="Griggs A."/>
            <person name="Gujja S."/>
            <person name="Hansen M."/>
            <person name="Howarth C."/>
            <person name="Imamovic A."/>
            <person name="Larimer J."/>
            <person name="McCowen C."/>
            <person name="Montmayeur A."/>
            <person name="Murphy C."/>
            <person name="Neiman D."/>
            <person name="Pearson M."/>
            <person name="Priest M."/>
            <person name="Roberts A."/>
            <person name="Saif S."/>
            <person name="Shea T."/>
            <person name="Sisk P."/>
            <person name="Sykes S."/>
            <person name="Wortman J."/>
            <person name="Nusbaum C."/>
            <person name="Birren B."/>
        </authorList>
    </citation>
    <scope>NUCLEOTIDE SEQUENCE [LARGE SCALE GENOMIC DNA]</scope>
    <source>
        <strain evidence="1 2">VS20</strain>
    </source>
</reference>
<dbReference type="OrthoDB" id="2016758at2759"/>
<gene>
    <name evidence="1" type="ORF">SDRG_08555</name>
</gene>
<keyword evidence="2" id="KW-1185">Reference proteome</keyword>
<evidence type="ECO:0000313" key="2">
    <source>
        <dbReference type="Proteomes" id="UP000030762"/>
    </source>
</evidence>